<sequence length="444" mass="49137">MGGTSKNQGLAQHIFHCFSLGNIQGGFFPRLFSSARNLQFLRNTSLLLASIATSCLVLSLYLLYRSFVVANAQQNSCHIIYCSDGFCRLTGYSRAEVMQRPAVCDFLHGPLTSQQAVAVVKEALAAGTEKHFEILYYKKDGTKFLCSEVIAPVKSEVDDICLYIINFEDLTSPQSPVDDTSSNHRLIDRARQSFRQSLRMGPLRRRPGTSGYLSPPPPTTEESDSALTPSPSQQGRLSTEQTTTIETDRLSQGGNRISASSPTAPIASPEQEEQALHKQYSSLDKLWDTTEIVPHASSLDGISTARRKVSRSPETPKMPARSATCSVPTRNHVAKCFPITSSESDLQKYRMSALWDPTASISNIHAESLRHKEKRKDCEKTSYSIQDNGSAKFFQGALHTPNMGERVAQIEHLKCTRDFTRVSKKAPLQQLHLLCSVISSLKFG</sequence>
<dbReference type="PANTHER" id="PTHR10217:SF548">
    <property type="entry name" value="GH12235P"/>
    <property type="match status" value="1"/>
</dbReference>
<evidence type="ECO:0000256" key="1">
    <source>
        <dbReference type="SAM" id="MobiDB-lite"/>
    </source>
</evidence>
<dbReference type="NCBIfam" id="TIGR00229">
    <property type="entry name" value="sensory_box"/>
    <property type="match status" value="1"/>
</dbReference>
<keyword evidence="2" id="KW-1133">Transmembrane helix</keyword>
<dbReference type="EMBL" id="AP028913">
    <property type="protein sequence ID" value="BES94436.1"/>
    <property type="molecule type" value="Genomic_DNA"/>
</dbReference>
<feature type="compositionally biased region" description="Basic and acidic residues" evidence="1">
    <location>
        <begin position="181"/>
        <end position="191"/>
    </location>
</feature>
<keyword evidence="2" id="KW-0812">Transmembrane</keyword>
<dbReference type="InterPro" id="IPR035965">
    <property type="entry name" value="PAS-like_dom_sf"/>
</dbReference>
<gene>
    <name evidence="4" type="ORF">NTJ_07245</name>
</gene>
<dbReference type="InterPro" id="IPR050818">
    <property type="entry name" value="KCNH_animal-type"/>
</dbReference>
<evidence type="ECO:0000313" key="4">
    <source>
        <dbReference type="EMBL" id="BES94436.1"/>
    </source>
</evidence>
<dbReference type="PANTHER" id="PTHR10217">
    <property type="entry name" value="VOLTAGE AND LIGAND GATED POTASSIUM CHANNEL"/>
    <property type="match status" value="1"/>
</dbReference>
<feature type="transmembrane region" description="Helical" evidence="2">
    <location>
        <begin position="46"/>
        <end position="64"/>
    </location>
</feature>
<feature type="compositionally biased region" description="Polar residues" evidence="1">
    <location>
        <begin position="225"/>
        <end position="255"/>
    </location>
</feature>
<name>A0ABN7AQE9_9HEMI</name>
<dbReference type="InterPro" id="IPR000014">
    <property type="entry name" value="PAS"/>
</dbReference>
<accession>A0ABN7AQE9</accession>
<feature type="region of interest" description="Disordered" evidence="1">
    <location>
        <begin position="173"/>
        <end position="277"/>
    </location>
</feature>
<dbReference type="Gene3D" id="3.30.450.20">
    <property type="entry name" value="PAS domain"/>
    <property type="match status" value="1"/>
</dbReference>
<evidence type="ECO:0000313" key="5">
    <source>
        <dbReference type="Proteomes" id="UP001307889"/>
    </source>
</evidence>
<dbReference type="Pfam" id="PF13426">
    <property type="entry name" value="PAS_9"/>
    <property type="match status" value="1"/>
</dbReference>
<reference evidence="4 5" key="1">
    <citation type="submission" date="2023-09" db="EMBL/GenBank/DDBJ databases">
        <title>Nesidiocoris tenuis whole genome shotgun sequence.</title>
        <authorList>
            <person name="Shibata T."/>
            <person name="Shimoda M."/>
            <person name="Kobayashi T."/>
            <person name="Uehara T."/>
        </authorList>
    </citation>
    <scope>NUCLEOTIDE SEQUENCE [LARGE SCALE GENOMIC DNA]</scope>
    <source>
        <strain evidence="4 5">Japan</strain>
    </source>
</reference>
<feature type="compositionally biased region" description="Low complexity" evidence="1">
    <location>
        <begin position="257"/>
        <end position="269"/>
    </location>
</feature>
<organism evidence="4 5">
    <name type="scientific">Nesidiocoris tenuis</name>
    <dbReference type="NCBI Taxonomy" id="355587"/>
    <lineage>
        <taxon>Eukaryota</taxon>
        <taxon>Metazoa</taxon>
        <taxon>Ecdysozoa</taxon>
        <taxon>Arthropoda</taxon>
        <taxon>Hexapoda</taxon>
        <taxon>Insecta</taxon>
        <taxon>Pterygota</taxon>
        <taxon>Neoptera</taxon>
        <taxon>Paraneoptera</taxon>
        <taxon>Hemiptera</taxon>
        <taxon>Heteroptera</taxon>
        <taxon>Panheteroptera</taxon>
        <taxon>Cimicomorpha</taxon>
        <taxon>Miridae</taxon>
        <taxon>Dicyphina</taxon>
        <taxon>Nesidiocoris</taxon>
    </lineage>
</organism>
<proteinExistence type="predicted"/>
<dbReference type="SUPFAM" id="SSF55785">
    <property type="entry name" value="PYP-like sensor domain (PAS domain)"/>
    <property type="match status" value="1"/>
</dbReference>
<protein>
    <submittedName>
        <fullName evidence="4">PAS</fullName>
    </submittedName>
</protein>
<keyword evidence="2" id="KW-0472">Membrane</keyword>
<dbReference type="CDD" id="cd00130">
    <property type="entry name" value="PAS"/>
    <property type="match status" value="1"/>
</dbReference>
<evidence type="ECO:0000256" key="2">
    <source>
        <dbReference type="SAM" id="Phobius"/>
    </source>
</evidence>
<feature type="region of interest" description="Disordered" evidence="1">
    <location>
        <begin position="303"/>
        <end position="326"/>
    </location>
</feature>
<evidence type="ECO:0000259" key="3">
    <source>
        <dbReference type="PROSITE" id="PS50112"/>
    </source>
</evidence>
<keyword evidence="5" id="KW-1185">Reference proteome</keyword>
<dbReference type="PROSITE" id="PS50112">
    <property type="entry name" value="PAS"/>
    <property type="match status" value="1"/>
</dbReference>
<feature type="domain" description="PAS" evidence="3">
    <location>
        <begin position="79"/>
        <end position="108"/>
    </location>
</feature>
<dbReference type="Proteomes" id="UP001307889">
    <property type="component" value="Chromosome 5"/>
</dbReference>